<evidence type="ECO:0000313" key="13">
    <source>
        <dbReference type="Proteomes" id="UP000251956"/>
    </source>
</evidence>
<dbReference type="Proteomes" id="UP000251956">
    <property type="component" value="Unassembled WGS sequence"/>
</dbReference>
<comment type="similarity">
    <text evidence="2">Belongs to the ABC transporter superfamily.</text>
</comment>
<dbReference type="InterPro" id="IPR011527">
    <property type="entry name" value="ABC1_TM_dom"/>
</dbReference>
<name>A0A330GQK4_9HYPH</name>
<dbReference type="PROSITE" id="PS50893">
    <property type="entry name" value="ABC_TRANSPORTER_2"/>
    <property type="match status" value="1"/>
</dbReference>
<evidence type="ECO:0000259" key="11">
    <source>
        <dbReference type="PROSITE" id="PS50893"/>
    </source>
</evidence>
<evidence type="ECO:0000313" key="12">
    <source>
        <dbReference type="EMBL" id="RAZ74517.1"/>
    </source>
</evidence>
<keyword evidence="8 10" id="KW-0472">Membrane</keyword>
<dbReference type="Gene3D" id="3.40.50.300">
    <property type="entry name" value="P-loop containing nucleotide triphosphate hydrolases"/>
    <property type="match status" value="1"/>
</dbReference>
<feature type="transmembrane region" description="Helical" evidence="10">
    <location>
        <begin position="91"/>
        <end position="109"/>
    </location>
</feature>
<dbReference type="GO" id="GO:0140359">
    <property type="term" value="F:ABC-type transporter activity"/>
    <property type="evidence" value="ECO:0007669"/>
    <property type="project" value="InterPro"/>
</dbReference>
<dbReference type="PROSITE" id="PS00211">
    <property type="entry name" value="ABC_TRANSPORTER_1"/>
    <property type="match status" value="1"/>
</dbReference>
<dbReference type="GO" id="GO:0005524">
    <property type="term" value="F:ATP binding"/>
    <property type="evidence" value="ECO:0007669"/>
    <property type="project" value="UniProtKB-KW"/>
</dbReference>
<evidence type="ECO:0000256" key="3">
    <source>
        <dbReference type="ARBA" id="ARBA00022448"/>
    </source>
</evidence>
<dbReference type="Pfam" id="PF00005">
    <property type="entry name" value="ABC_tran"/>
    <property type="match status" value="1"/>
</dbReference>
<keyword evidence="4 10" id="KW-0812">Transmembrane</keyword>
<dbReference type="Gene3D" id="1.20.1560.10">
    <property type="entry name" value="ABC transporter type 1, transmembrane domain"/>
    <property type="match status" value="1"/>
</dbReference>
<dbReference type="GO" id="GO:0016887">
    <property type="term" value="F:ATP hydrolysis activity"/>
    <property type="evidence" value="ECO:0007669"/>
    <property type="project" value="InterPro"/>
</dbReference>
<evidence type="ECO:0000256" key="10">
    <source>
        <dbReference type="SAM" id="Phobius"/>
    </source>
</evidence>
<evidence type="ECO:0000256" key="6">
    <source>
        <dbReference type="ARBA" id="ARBA00022840"/>
    </source>
</evidence>
<keyword evidence="5" id="KW-0547">Nucleotide-binding</keyword>
<keyword evidence="3" id="KW-0813">Transport</keyword>
<dbReference type="PANTHER" id="PTHR11384">
    <property type="entry name" value="ATP-BINDING CASSETTE, SUB-FAMILY D MEMBER"/>
    <property type="match status" value="1"/>
</dbReference>
<dbReference type="PANTHER" id="PTHR11384:SF59">
    <property type="entry name" value="LYSOSOMAL COBALAMIN TRANSPORTER ABCD4"/>
    <property type="match status" value="1"/>
</dbReference>
<dbReference type="SMART" id="SM00382">
    <property type="entry name" value="AAA"/>
    <property type="match status" value="1"/>
</dbReference>
<keyword evidence="7 10" id="KW-1133">Transmembrane helix</keyword>
<sequence length="659" mass="72659">MTGVGRPQRTVPEQTSSEAKTSPLTPVSSMRTFWGLMRAYWFSDRWKEAWTLTLVIAALTTLLSKTGVWLALMLGELTNSVNFYHDAANTAPLRTLLTNAGLVIVLFVLKDAGIAGARSLVSATLHRKWRGWLNSQFNEALLDGNHTHFHAQHGSPSTGTAAPDNIDQRIQESMKAMTGGAIGLAMGVLGVATSLYFIGENLIQSSVEVTGLEFLGGYGTAVLSLLAIATYVPINTWIAVKLGKALERLNVRLQQAEGSYRGELTTFLRRSFHVAASRGEDVQKTMHNRLYSDIDRTWARFNIVTVCYASFEAIHNFMGFRIIAYAPGLVSFIHNKLDLKGYVTGAEMLNQLIGQCSWLIRVMPDIATLRANAQRVTELANAIESVQQPQEFYQQTGRSDFSYATQNPVFGLTIQKLELAHQGEDATPFLSAANLRFRRGEWTFLKGESGCGKTSLIKAINGLWPYGRGTIVFPEGVTNFYAAQEVKLQQVSLRQLVCLPGSENDHSETQVAAALHKAGLGDFIEHLADESREGKIWDQVLSGGQKQKLVVARIILQQPGLLFLDEATGALDPEGKIAFHQAIKDNCPNVTVISVMHEAVPPRSLAGEEFYHSVVAIADGVATKKLLAPSLPRELTTILTQPPRPTEDKWLRFRRLKQK</sequence>
<dbReference type="InterPro" id="IPR036640">
    <property type="entry name" value="ABC1_TM_sf"/>
</dbReference>
<evidence type="ECO:0000256" key="5">
    <source>
        <dbReference type="ARBA" id="ARBA00022741"/>
    </source>
</evidence>
<evidence type="ECO:0000256" key="4">
    <source>
        <dbReference type="ARBA" id="ARBA00022692"/>
    </source>
</evidence>
<evidence type="ECO:0000256" key="8">
    <source>
        <dbReference type="ARBA" id="ARBA00023136"/>
    </source>
</evidence>
<dbReference type="GO" id="GO:0005886">
    <property type="term" value="C:plasma membrane"/>
    <property type="evidence" value="ECO:0007669"/>
    <property type="project" value="UniProtKB-SubCell"/>
</dbReference>
<keyword evidence="6 12" id="KW-0067">ATP-binding</keyword>
<feature type="region of interest" description="Disordered" evidence="9">
    <location>
        <begin position="1"/>
        <end position="25"/>
    </location>
</feature>
<evidence type="ECO:0000256" key="2">
    <source>
        <dbReference type="ARBA" id="ARBA00005417"/>
    </source>
</evidence>
<accession>A0A330GQK4</accession>
<dbReference type="OrthoDB" id="9810134at2"/>
<evidence type="ECO:0000256" key="1">
    <source>
        <dbReference type="ARBA" id="ARBA00004651"/>
    </source>
</evidence>
<dbReference type="InterPro" id="IPR003593">
    <property type="entry name" value="AAA+_ATPase"/>
</dbReference>
<feature type="transmembrane region" description="Helical" evidence="10">
    <location>
        <begin position="218"/>
        <end position="240"/>
    </location>
</feature>
<reference evidence="12 13" key="2">
    <citation type="submission" date="2018-07" db="EMBL/GenBank/DDBJ databases">
        <title>Diversity of Mesorhizobium strains in Brazil.</title>
        <authorList>
            <person name="Helene L.C.F."/>
            <person name="Dall'Agnol R."/>
            <person name="Delamuta J.R.M."/>
            <person name="Hungria M."/>
        </authorList>
    </citation>
    <scope>NUCLEOTIDE SEQUENCE [LARGE SCALE GENOMIC DNA]</scope>
    <source>
        <strain evidence="12 13">CNPSo 3140</strain>
    </source>
</reference>
<reference evidence="13" key="1">
    <citation type="submission" date="2018-06" db="EMBL/GenBank/DDBJ databases">
        <authorList>
            <person name="Helene L.C."/>
            <person name="Dall'Agnol R."/>
            <person name="Delamuta J.R."/>
            <person name="Hungria M."/>
        </authorList>
    </citation>
    <scope>NUCLEOTIDE SEQUENCE [LARGE SCALE GENOMIC DNA]</scope>
    <source>
        <strain evidence="13">CNPSo 3140</strain>
    </source>
</reference>
<feature type="transmembrane region" description="Helical" evidence="10">
    <location>
        <begin position="176"/>
        <end position="198"/>
    </location>
</feature>
<dbReference type="InterPro" id="IPR003439">
    <property type="entry name" value="ABC_transporter-like_ATP-bd"/>
</dbReference>
<gene>
    <name evidence="12" type="ORF">DPM35_21370</name>
</gene>
<keyword evidence="13" id="KW-1185">Reference proteome</keyword>
<organism evidence="12 13">
    <name type="scientific">Mesorhizobium atlanticum</name>
    <dbReference type="NCBI Taxonomy" id="2233532"/>
    <lineage>
        <taxon>Bacteria</taxon>
        <taxon>Pseudomonadati</taxon>
        <taxon>Pseudomonadota</taxon>
        <taxon>Alphaproteobacteria</taxon>
        <taxon>Hyphomicrobiales</taxon>
        <taxon>Phyllobacteriaceae</taxon>
        <taxon>Mesorhizobium</taxon>
    </lineage>
</organism>
<protein>
    <submittedName>
        <fullName evidence="12">ABC transporter ATP-binding protein/permease</fullName>
    </submittedName>
</protein>
<dbReference type="SUPFAM" id="SSF52540">
    <property type="entry name" value="P-loop containing nucleoside triphosphate hydrolases"/>
    <property type="match status" value="1"/>
</dbReference>
<dbReference type="EMBL" id="QMBQ01000006">
    <property type="protein sequence ID" value="RAZ74517.1"/>
    <property type="molecule type" value="Genomic_DNA"/>
</dbReference>
<comment type="subcellular location">
    <subcellularLocation>
        <location evidence="1">Cell membrane</location>
        <topology evidence="1">Multi-pass membrane protein</topology>
    </subcellularLocation>
</comment>
<dbReference type="InterPro" id="IPR050835">
    <property type="entry name" value="ABC_transporter_sub-D"/>
</dbReference>
<dbReference type="InterPro" id="IPR017871">
    <property type="entry name" value="ABC_transporter-like_CS"/>
</dbReference>
<dbReference type="AlphaFoldDB" id="A0A330GQK4"/>
<feature type="domain" description="ABC transporter" evidence="11">
    <location>
        <begin position="414"/>
        <end position="639"/>
    </location>
</feature>
<feature type="transmembrane region" description="Helical" evidence="10">
    <location>
        <begin position="49"/>
        <end position="71"/>
    </location>
</feature>
<dbReference type="Pfam" id="PF06472">
    <property type="entry name" value="ABC_membrane_2"/>
    <property type="match status" value="1"/>
</dbReference>
<evidence type="ECO:0000256" key="9">
    <source>
        <dbReference type="SAM" id="MobiDB-lite"/>
    </source>
</evidence>
<dbReference type="InterPro" id="IPR027417">
    <property type="entry name" value="P-loop_NTPase"/>
</dbReference>
<feature type="compositionally biased region" description="Polar residues" evidence="9">
    <location>
        <begin position="11"/>
        <end position="25"/>
    </location>
</feature>
<evidence type="ECO:0000256" key="7">
    <source>
        <dbReference type="ARBA" id="ARBA00022989"/>
    </source>
</evidence>
<dbReference type="SUPFAM" id="SSF90123">
    <property type="entry name" value="ABC transporter transmembrane region"/>
    <property type="match status" value="1"/>
</dbReference>
<proteinExistence type="inferred from homology"/>
<comment type="caution">
    <text evidence="12">The sequence shown here is derived from an EMBL/GenBank/DDBJ whole genome shotgun (WGS) entry which is preliminary data.</text>
</comment>